<dbReference type="Pfam" id="PF14659">
    <property type="entry name" value="Phage_int_SAM_3"/>
    <property type="match status" value="1"/>
</dbReference>
<dbReference type="Gene3D" id="1.10.150.130">
    <property type="match status" value="1"/>
</dbReference>
<dbReference type="PANTHER" id="PTHR30349">
    <property type="entry name" value="PHAGE INTEGRASE-RELATED"/>
    <property type="match status" value="1"/>
</dbReference>
<proteinExistence type="inferred from homology"/>
<evidence type="ECO:0000259" key="6">
    <source>
        <dbReference type="PROSITE" id="PS51898"/>
    </source>
</evidence>
<dbReference type="RefSeq" id="WP_307323652.1">
    <property type="nucleotide sequence ID" value="NZ_JAUSUG010000004.1"/>
</dbReference>
<keyword evidence="9" id="KW-1185">Reference proteome</keyword>
<dbReference type="CDD" id="cd01189">
    <property type="entry name" value="INT_ICEBs1_C_like"/>
    <property type="match status" value="1"/>
</dbReference>
<evidence type="ECO:0000256" key="4">
    <source>
        <dbReference type="ARBA" id="ARBA00023172"/>
    </source>
</evidence>
<evidence type="ECO:0000256" key="2">
    <source>
        <dbReference type="ARBA" id="ARBA00022908"/>
    </source>
</evidence>
<dbReference type="InterPro" id="IPR004107">
    <property type="entry name" value="Integrase_SAM-like_N"/>
</dbReference>
<sequence>MKGYYKRRNCECDDPKKCSCGKSWTFWVDVGPDPKTGERRQISKGGFKTKKDAEDAVAALITDVKQGTFIKESKILFKDFAEQWLPMYIDRTCPKPGTVRLRKYGIKKLLPYLAHIKLKNVSEEMFQEALDDLKANNLAKSTLEGILVTGKMIFDMAAHKKLIREDPTKKAYVKKDSKVIEETDEDDKKKEDKDDKNKQDEELPKYFEKEELKVFLNAAKKYGLFMDELIYTLLAYTGMRVGELVVLKWKDIDFTKRTIRINKTYYNEFNNIAKYQLVLPKTEKSKRKIVVSNLVIEMLKKHKEEQEKIIARLGDSYNNKGFIFTNVKSHPGLPILTKLVDNRMTRLLKLAKLNTKLSPHSMRHTHTSLLAAAGVELEDIKDRLGHFDSKITRKIYLHITDPVKKEASDKFDNFMESA</sequence>
<evidence type="ECO:0000256" key="1">
    <source>
        <dbReference type="ARBA" id="ARBA00008857"/>
    </source>
</evidence>
<dbReference type="PANTHER" id="PTHR30349:SF64">
    <property type="entry name" value="PROPHAGE INTEGRASE INTD-RELATED"/>
    <property type="match status" value="1"/>
</dbReference>
<dbReference type="Proteomes" id="UP001230005">
    <property type="component" value="Unassembled WGS sequence"/>
</dbReference>
<dbReference type="InterPro" id="IPR050090">
    <property type="entry name" value="Tyrosine_recombinase_XerCD"/>
</dbReference>
<evidence type="ECO:0000256" key="3">
    <source>
        <dbReference type="ARBA" id="ARBA00023125"/>
    </source>
</evidence>
<keyword evidence="2" id="KW-0229">DNA integration</keyword>
<evidence type="ECO:0000256" key="5">
    <source>
        <dbReference type="PROSITE-ProRule" id="PRU01248"/>
    </source>
</evidence>
<dbReference type="PROSITE" id="PS51900">
    <property type="entry name" value="CB"/>
    <property type="match status" value="1"/>
</dbReference>
<keyword evidence="4" id="KW-0233">DNA recombination</keyword>
<dbReference type="InterPro" id="IPR011010">
    <property type="entry name" value="DNA_brk_join_enz"/>
</dbReference>
<evidence type="ECO:0000259" key="7">
    <source>
        <dbReference type="PROSITE" id="PS51900"/>
    </source>
</evidence>
<gene>
    <name evidence="8" type="ORF">J2S74_001511</name>
</gene>
<feature type="domain" description="Tyr recombinase" evidence="6">
    <location>
        <begin position="202"/>
        <end position="409"/>
    </location>
</feature>
<comment type="caution">
    <text evidence="8">The sequence shown here is derived from an EMBL/GenBank/DDBJ whole genome shotgun (WGS) entry which is preliminary data.</text>
</comment>
<protein>
    <submittedName>
        <fullName evidence="8">Integrase</fullName>
    </submittedName>
</protein>
<evidence type="ECO:0000313" key="9">
    <source>
        <dbReference type="Proteomes" id="UP001230005"/>
    </source>
</evidence>
<dbReference type="Pfam" id="PF00589">
    <property type="entry name" value="Phage_integrase"/>
    <property type="match status" value="1"/>
</dbReference>
<feature type="domain" description="Core-binding (CB)" evidence="7">
    <location>
        <begin position="75"/>
        <end position="158"/>
    </location>
</feature>
<reference evidence="8 9" key="1">
    <citation type="submission" date="2023-07" db="EMBL/GenBank/DDBJ databases">
        <title>Genomic Encyclopedia of Type Strains, Phase IV (KMG-IV): sequencing the most valuable type-strain genomes for metagenomic binning, comparative biology and taxonomic classification.</title>
        <authorList>
            <person name="Goeker M."/>
        </authorList>
    </citation>
    <scope>NUCLEOTIDE SEQUENCE [LARGE SCALE GENOMIC DNA]</scope>
    <source>
        <strain evidence="8 9">DSM 9768</strain>
    </source>
</reference>
<dbReference type="SUPFAM" id="SSF56349">
    <property type="entry name" value="DNA breaking-rejoining enzymes"/>
    <property type="match status" value="1"/>
</dbReference>
<dbReference type="InterPro" id="IPR010998">
    <property type="entry name" value="Integrase_recombinase_N"/>
</dbReference>
<accession>A0ABT9ZUK7</accession>
<dbReference type="InterPro" id="IPR028259">
    <property type="entry name" value="AP2-like_int_N"/>
</dbReference>
<dbReference type="InterPro" id="IPR002104">
    <property type="entry name" value="Integrase_catalytic"/>
</dbReference>
<comment type="similarity">
    <text evidence="1">Belongs to the 'phage' integrase family.</text>
</comment>
<dbReference type="EMBL" id="JAUSUG010000004">
    <property type="protein sequence ID" value="MDQ0254138.1"/>
    <property type="molecule type" value="Genomic_DNA"/>
</dbReference>
<dbReference type="InterPro" id="IPR013762">
    <property type="entry name" value="Integrase-like_cat_sf"/>
</dbReference>
<organism evidence="8 9">
    <name type="scientific">Evansella vedderi</name>
    <dbReference type="NCBI Taxonomy" id="38282"/>
    <lineage>
        <taxon>Bacteria</taxon>
        <taxon>Bacillati</taxon>
        <taxon>Bacillota</taxon>
        <taxon>Bacilli</taxon>
        <taxon>Bacillales</taxon>
        <taxon>Bacillaceae</taxon>
        <taxon>Evansella</taxon>
    </lineage>
</organism>
<name>A0ABT9ZUK7_9BACI</name>
<dbReference type="PROSITE" id="PS51898">
    <property type="entry name" value="TYR_RECOMBINASE"/>
    <property type="match status" value="1"/>
</dbReference>
<dbReference type="Gene3D" id="1.10.443.10">
    <property type="entry name" value="Intergrase catalytic core"/>
    <property type="match status" value="1"/>
</dbReference>
<evidence type="ECO:0000313" key="8">
    <source>
        <dbReference type="EMBL" id="MDQ0254138.1"/>
    </source>
</evidence>
<dbReference type="Pfam" id="PF14657">
    <property type="entry name" value="Arm-DNA-bind_4"/>
    <property type="match status" value="1"/>
</dbReference>
<keyword evidence="3 5" id="KW-0238">DNA-binding</keyword>
<dbReference type="InterPro" id="IPR044068">
    <property type="entry name" value="CB"/>
</dbReference>